<dbReference type="PROSITE" id="PS50850">
    <property type="entry name" value="MFS"/>
    <property type="match status" value="1"/>
</dbReference>
<evidence type="ECO:0000313" key="10">
    <source>
        <dbReference type="Proteomes" id="UP000553776"/>
    </source>
</evidence>
<keyword evidence="4 7" id="KW-0812">Transmembrane</keyword>
<evidence type="ECO:0000256" key="4">
    <source>
        <dbReference type="ARBA" id="ARBA00022692"/>
    </source>
</evidence>
<comment type="subcellular location">
    <subcellularLocation>
        <location evidence="1">Cell membrane</location>
        <topology evidence="1">Multi-pass membrane protein</topology>
    </subcellularLocation>
</comment>
<keyword evidence="10" id="KW-1185">Reference proteome</keyword>
<dbReference type="Proteomes" id="UP000553776">
    <property type="component" value="Unassembled WGS sequence"/>
</dbReference>
<accession>A0A841TN88</accession>
<evidence type="ECO:0000313" key="9">
    <source>
        <dbReference type="EMBL" id="MBB6689776.1"/>
    </source>
</evidence>
<dbReference type="Pfam" id="PF07690">
    <property type="entry name" value="MFS_1"/>
    <property type="match status" value="2"/>
</dbReference>
<feature type="transmembrane region" description="Helical" evidence="7">
    <location>
        <begin position="339"/>
        <end position="360"/>
    </location>
</feature>
<feature type="transmembrane region" description="Helical" evidence="7">
    <location>
        <begin position="216"/>
        <end position="237"/>
    </location>
</feature>
<evidence type="ECO:0000256" key="2">
    <source>
        <dbReference type="ARBA" id="ARBA00022448"/>
    </source>
</evidence>
<dbReference type="InterPro" id="IPR036259">
    <property type="entry name" value="MFS_trans_sf"/>
</dbReference>
<dbReference type="PRINTS" id="PR01035">
    <property type="entry name" value="TCRTETA"/>
</dbReference>
<feature type="transmembrane region" description="Helical" evidence="7">
    <location>
        <begin position="104"/>
        <end position="123"/>
    </location>
</feature>
<dbReference type="InterPro" id="IPR001958">
    <property type="entry name" value="Tet-R_TetA/multi-R_MdtG-like"/>
</dbReference>
<evidence type="ECO:0000256" key="6">
    <source>
        <dbReference type="ARBA" id="ARBA00023136"/>
    </source>
</evidence>
<dbReference type="AlphaFoldDB" id="A0A841TN88"/>
<dbReference type="RefSeq" id="WP_185133813.1">
    <property type="nucleotide sequence ID" value="NZ_JACJVR010000001.1"/>
</dbReference>
<dbReference type="InterPro" id="IPR020846">
    <property type="entry name" value="MFS_dom"/>
</dbReference>
<evidence type="ECO:0000256" key="1">
    <source>
        <dbReference type="ARBA" id="ARBA00004651"/>
    </source>
</evidence>
<keyword evidence="3" id="KW-1003">Cell membrane</keyword>
<dbReference type="GO" id="GO:0005886">
    <property type="term" value="C:plasma membrane"/>
    <property type="evidence" value="ECO:0007669"/>
    <property type="project" value="UniProtKB-SubCell"/>
</dbReference>
<keyword evidence="6 7" id="KW-0472">Membrane</keyword>
<feature type="transmembrane region" description="Helical" evidence="7">
    <location>
        <begin position="304"/>
        <end position="327"/>
    </location>
</feature>
<dbReference type="GO" id="GO:0022857">
    <property type="term" value="F:transmembrane transporter activity"/>
    <property type="evidence" value="ECO:0007669"/>
    <property type="project" value="InterPro"/>
</dbReference>
<organism evidence="9 10">
    <name type="scientific">Cohnella xylanilytica</name>
    <dbReference type="NCBI Taxonomy" id="557555"/>
    <lineage>
        <taxon>Bacteria</taxon>
        <taxon>Bacillati</taxon>
        <taxon>Bacillota</taxon>
        <taxon>Bacilli</taxon>
        <taxon>Bacillales</taxon>
        <taxon>Paenibacillaceae</taxon>
        <taxon>Cohnella</taxon>
    </lineage>
</organism>
<feature type="transmembrane region" description="Helical" evidence="7">
    <location>
        <begin position="79"/>
        <end position="98"/>
    </location>
</feature>
<feature type="transmembrane region" description="Helical" evidence="7">
    <location>
        <begin position="45"/>
        <end position="72"/>
    </location>
</feature>
<dbReference type="SUPFAM" id="SSF103473">
    <property type="entry name" value="MFS general substrate transporter"/>
    <property type="match status" value="1"/>
</dbReference>
<evidence type="ECO:0000256" key="5">
    <source>
        <dbReference type="ARBA" id="ARBA00022989"/>
    </source>
</evidence>
<dbReference type="InterPro" id="IPR050171">
    <property type="entry name" value="MFS_Transporters"/>
</dbReference>
<feature type="domain" description="Major facilitator superfamily (MFS) profile" evidence="8">
    <location>
        <begin position="12"/>
        <end position="392"/>
    </location>
</feature>
<name>A0A841TN88_9BACL</name>
<comment type="caution">
    <text evidence="9">The sequence shown here is derived from an EMBL/GenBank/DDBJ whole genome shotgun (WGS) entry which is preliminary data.</text>
</comment>
<proteinExistence type="predicted"/>
<evidence type="ECO:0000256" key="7">
    <source>
        <dbReference type="SAM" id="Phobius"/>
    </source>
</evidence>
<feature type="transmembrane region" description="Helical" evidence="7">
    <location>
        <begin position="366"/>
        <end position="386"/>
    </location>
</feature>
<dbReference type="Gene3D" id="1.20.1250.20">
    <property type="entry name" value="MFS general substrate transporter like domains"/>
    <property type="match status" value="2"/>
</dbReference>
<evidence type="ECO:0000259" key="8">
    <source>
        <dbReference type="PROSITE" id="PS50850"/>
    </source>
</evidence>
<dbReference type="CDD" id="cd17325">
    <property type="entry name" value="MFS_MdtG_SLC18_like"/>
    <property type="match status" value="1"/>
</dbReference>
<feature type="transmembrane region" description="Helical" evidence="7">
    <location>
        <begin position="163"/>
        <end position="186"/>
    </location>
</feature>
<keyword evidence="5 7" id="KW-1133">Transmembrane helix</keyword>
<keyword evidence="2" id="KW-0813">Transport</keyword>
<dbReference type="PANTHER" id="PTHR23517">
    <property type="entry name" value="RESISTANCE PROTEIN MDTM, PUTATIVE-RELATED-RELATED"/>
    <property type="match status" value="1"/>
</dbReference>
<dbReference type="InterPro" id="IPR011701">
    <property type="entry name" value="MFS"/>
</dbReference>
<reference evidence="9 10" key="1">
    <citation type="submission" date="2020-08" db="EMBL/GenBank/DDBJ databases">
        <title>Cohnella phylogeny.</title>
        <authorList>
            <person name="Dunlap C."/>
        </authorList>
    </citation>
    <scope>NUCLEOTIDE SEQUENCE [LARGE SCALE GENOMIC DNA]</scope>
    <source>
        <strain evidence="9 10">DSM 25239</strain>
    </source>
</reference>
<evidence type="ECO:0000256" key="3">
    <source>
        <dbReference type="ARBA" id="ARBA00022475"/>
    </source>
</evidence>
<dbReference type="EMBL" id="JACJVR010000001">
    <property type="protein sequence ID" value="MBB6689776.1"/>
    <property type="molecule type" value="Genomic_DNA"/>
</dbReference>
<feature type="transmembrane region" description="Helical" evidence="7">
    <location>
        <begin position="278"/>
        <end position="298"/>
    </location>
</feature>
<feature type="transmembrane region" description="Helical" evidence="7">
    <location>
        <begin position="12"/>
        <end position="39"/>
    </location>
</feature>
<gene>
    <name evidence="9" type="ORF">H7B90_00020</name>
</gene>
<feature type="transmembrane region" description="Helical" evidence="7">
    <location>
        <begin position="249"/>
        <end position="271"/>
    </location>
</feature>
<sequence>MTGNLRGTTQTALLPLAFVLFLAEFARSAFLISFLPIYAAEKLGFSAAAAGLAVSIHYAADTAIKIAAGFFLDRFSSRALLHVSFVSALAGVCLAFAGTQPWTLVAGAALLGVGLSPLWLLCLSRVQEGQRGGQIGLIYAVWLSALGAGPVAINFALERGGYGFSFWLLAGLLVLGWALGAGWRPIERPAEHRNRRLSASRQIGQLRRKLRSMKPLLPGMVLQMAAVGLLVPILPAFATGSLGLSLSEYSLVMIAGGGCAVALLVPMGWLADRFGHMRFLVVGFAGMAVSMLLVLFAASGLPAALAAAVLLGLSCAAALPAWNALLARFVPEEQKGTGWGVLSSVEGIGIMIGPAIGGWIAEQYGATTTVVVSAALMAVLALFYGLRPIELRTRARHKAGDRV</sequence>
<protein>
    <submittedName>
        <fullName evidence="9">MFS transporter</fullName>
    </submittedName>
</protein>
<feature type="transmembrane region" description="Helical" evidence="7">
    <location>
        <begin position="135"/>
        <end position="157"/>
    </location>
</feature>